<sequence>MSEKPYYETMYILRPDIPEDEVDSHLKKYSEILVKAGTEVLDSQMRGKRRLAYPIAKHKEGIYVQLSHKGDGQQVALLERAMRLSEDVIRYLTVKQEGPLPTPKSTSKEDEAEKSETDKEEIKATENKAESTIEDKAESTIEDKAESTIEDKTESSTKNEKKEEATEQ</sequence>
<dbReference type="GO" id="GO:0006412">
    <property type="term" value="P:translation"/>
    <property type="evidence" value="ECO:0007669"/>
    <property type="project" value="UniProtKB-UniRule"/>
</dbReference>
<dbReference type="PANTHER" id="PTHR21011:SF1">
    <property type="entry name" value="SMALL RIBOSOMAL SUBUNIT PROTEIN BS6M"/>
    <property type="match status" value="1"/>
</dbReference>
<dbReference type="SUPFAM" id="SSF54995">
    <property type="entry name" value="Ribosomal protein S6"/>
    <property type="match status" value="1"/>
</dbReference>
<evidence type="ECO:0000256" key="4">
    <source>
        <dbReference type="ARBA" id="ARBA00022980"/>
    </source>
</evidence>
<feature type="compositionally biased region" description="Basic and acidic residues" evidence="9">
    <location>
        <begin position="106"/>
        <end position="168"/>
    </location>
</feature>
<evidence type="ECO:0000256" key="2">
    <source>
        <dbReference type="ARBA" id="ARBA00022730"/>
    </source>
</evidence>
<dbReference type="HAMAP" id="MF_00360">
    <property type="entry name" value="Ribosomal_bS6"/>
    <property type="match status" value="1"/>
</dbReference>
<dbReference type="GO" id="GO:0005737">
    <property type="term" value="C:cytoplasm"/>
    <property type="evidence" value="ECO:0007669"/>
    <property type="project" value="UniProtKB-ARBA"/>
</dbReference>
<keyword evidence="3 8" id="KW-0694">RNA-binding</keyword>
<dbReference type="InterPro" id="IPR000529">
    <property type="entry name" value="Ribosomal_bS6"/>
</dbReference>
<dbReference type="PANTHER" id="PTHR21011">
    <property type="entry name" value="MITOCHONDRIAL 28S RIBOSOMAL PROTEIN S6"/>
    <property type="match status" value="1"/>
</dbReference>
<dbReference type="GO" id="GO:1990904">
    <property type="term" value="C:ribonucleoprotein complex"/>
    <property type="evidence" value="ECO:0007669"/>
    <property type="project" value="UniProtKB-KW"/>
</dbReference>
<dbReference type="Proteomes" id="UP000247807">
    <property type="component" value="Unassembled WGS sequence"/>
</dbReference>
<dbReference type="NCBIfam" id="TIGR00166">
    <property type="entry name" value="S6"/>
    <property type="match status" value="1"/>
</dbReference>
<evidence type="ECO:0000256" key="9">
    <source>
        <dbReference type="SAM" id="MobiDB-lite"/>
    </source>
</evidence>
<evidence type="ECO:0000256" key="5">
    <source>
        <dbReference type="ARBA" id="ARBA00023274"/>
    </source>
</evidence>
<keyword evidence="4 8" id="KW-0689">Ribosomal protein</keyword>
<dbReference type="CDD" id="cd15487">
    <property type="entry name" value="bS6_chloro_cyano"/>
    <property type="match status" value="1"/>
</dbReference>
<dbReference type="GO" id="GO:0070181">
    <property type="term" value="F:small ribosomal subunit rRNA binding"/>
    <property type="evidence" value="ECO:0007669"/>
    <property type="project" value="TreeGrafter"/>
</dbReference>
<comment type="similarity">
    <text evidence="1 8">Belongs to the bacterial ribosomal protein bS6 family.</text>
</comment>
<gene>
    <name evidence="8" type="primary">rpsF</name>
    <name evidence="8" type="synonym">rps6</name>
    <name evidence="10" type="ORF">DNJ73_09605</name>
</gene>
<comment type="caution">
    <text evidence="10">The sequence shown here is derived from an EMBL/GenBank/DDBJ whole genome shotgun (WGS) entry which is preliminary data.</text>
</comment>
<comment type="function">
    <text evidence="6 8">Binds together with bS18 to 16S ribosomal RNA.</text>
</comment>
<evidence type="ECO:0000256" key="7">
    <source>
        <dbReference type="ARBA" id="ARBA00035294"/>
    </source>
</evidence>
<dbReference type="EMBL" id="QJUE01000007">
    <property type="protein sequence ID" value="PYE00319.1"/>
    <property type="molecule type" value="Genomic_DNA"/>
</dbReference>
<dbReference type="InterPro" id="IPR014717">
    <property type="entry name" value="Transl_elong_EF1B/ribsomal_bS6"/>
</dbReference>
<feature type="region of interest" description="Disordered" evidence="9">
    <location>
        <begin position="93"/>
        <end position="168"/>
    </location>
</feature>
<evidence type="ECO:0000256" key="3">
    <source>
        <dbReference type="ARBA" id="ARBA00022884"/>
    </source>
</evidence>
<proteinExistence type="inferred from homology"/>
<dbReference type="AlphaFoldDB" id="A0A318R032"/>
<keyword evidence="2 8" id="KW-0699">rRNA-binding</keyword>
<dbReference type="GO" id="GO:0005840">
    <property type="term" value="C:ribosome"/>
    <property type="evidence" value="ECO:0007669"/>
    <property type="project" value="UniProtKB-KW"/>
</dbReference>
<dbReference type="OrthoDB" id="9812702at2"/>
<evidence type="ECO:0000256" key="1">
    <source>
        <dbReference type="ARBA" id="ARBA00009512"/>
    </source>
</evidence>
<keyword evidence="5 8" id="KW-0687">Ribonucleoprotein</keyword>
<evidence type="ECO:0000256" key="8">
    <source>
        <dbReference type="HAMAP-Rule" id="MF_00360"/>
    </source>
</evidence>
<organism evidence="10 11">
    <name type="scientific">Prochlorococcus marinus XMU1408</name>
    <dbReference type="NCBI Taxonomy" id="2213228"/>
    <lineage>
        <taxon>Bacteria</taxon>
        <taxon>Bacillati</taxon>
        <taxon>Cyanobacteriota</taxon>
        <taxon>Cyanophyceae</taxon>
        <taxon>Synechococcales</taxon>
        <taxon>Prochlorococcaceae</taxon>
        <taxon>Prochlorococcus</taxon>
    </lineage>
</organism>
<evidence type="ECO:0000313" key="11">
    <source>
        <dbReference type="Proteomes" id="UP000247807"/>
    </source>
</evidence>
<protein>
    <recommendedName>
        <fullName evidence="7 8">Small ribosomal subunit protein bS6</fullName>
    </recommendedName>
</protein>
<dbReference type="InterPro" id="IPR020814">
    <property type="entry name" value="Ribosomal_S6_plastid/chlpt"/>
</dbReference>
<name>A0A318R032_PROMR</name>
<accession>A0A318R032</accession>
<dbReference type="GO" id="GO:0003735">
    <property type="term" value="F:structural constituent of ribosome"/>
    <property type="evidence" value="ECO:0007669"/>
    <property type="project" value="InterPro"/>
</dbReference>
<dbReference type="Pfam" id="PF01250">
    <property type="entry name" value="Ribosomal_S6"/>
    <property type="match status" value="1"/>
</dbReference>
<dbReference type="InterPro" id="IPR020815">
    <property type="entry name" value="Ribosomal_bS6_CS"/>
</dbReference>
<dbReference type="RefSeq" id="WP_158467501.1">
    <property type="nucleotide sequence ID" value="NZ_QJUE01000007.1"/>
</dbReference>
<evidence type="ECO:0000256" key="6">
    <source>
        <dbReference type="ARBA" id="ARBA00035104"/>
    </source>
</evidence>
<dbReference type="InterPro" id="IPR035980">
    <property type="entry name" value="Ribosomal_bS6_sf"/>
</dbReference>
<evidence type="ECO:0000313" key="10">
    <source>
        <dbReference type="EMBL" id="PYE00319.1"/>
    </source>
</evidence>
<dbReference type="PROSITE" id="PS01048">
    <property type="entry name" value="RIBOSOMAL_S6"/>
    <property type="match status" value="1"/>
</dbReference>
<dbReference type="Gene3D" id="3.30.70.60">
    <property type="match status" value="1"/>
</dbReference>
<reference evidence="10 11" key="1">
    <citation type="journal article" date="2018" name="Appl. Environ. Microbiol.">
        <title>Genome rearrangement shapes Prochlorococcus ecological adaptation.</title>
        <authorList>
            <person name="Yan W."/>
            <person name="Wei S."/>
            <person name="Wang Q."/>
            <person name="Xiao X."/>
            <person name="Zeng Q."/>
            <person name="Jiao N."/>
            <person name="Zhang R."/>
        </authorList>
    </citation>
    <scope>NUCLEOTIDE SEQUENCE [LARGE SCALE GENOMIC DNA]</scope>
    <source>
        <strain evidence="10 11">XMU1408</strain>
    </source>
</reference>